<dbReference type="CDD" id="cd00124">
    <property type="entry name" value="MYSc"/>
    <property type="match status" value="1"/>
</dbReference>
<organism evidence="9">
    <name type="scientific">Aphanomyces astaci</name>
    <name type="common">Crayfish plague agent</name>
    <dbReference type="NCBI Taxonomy" id="112090"/>
    <lineage>
        <taxon>Eukaryota</taxon>
        <taxon>Sar</taxon>
        <taxon>Stramenopiles</taxon>
        <taxon>Oomycota</taxon>
        <taxon>Saprolegniomycetes</taxon>
        <taxon>Saprolegniales</taxon>
        <taxon>Verrucalvaceae</taxon>
        <taxon>Aphanomyces</taxon>
    </lineage>
</organism>
<dbReference type="GO" id="GO:0016020">
    <property type="term" value="C:membrane"/>
    <property type="evidence" value="ECO:0007669"/>
    <property type="project" value="TreeGrafter"/>
</dbReference>
<feature type="binding site" evidence="6">
    <location>
        <begin position="441"/>
        <end position="448"/>
    </location>
    <ligand>
        <name>ATP</name>
        <dbReference type="ChEBI" id="CHEBI:30616"/>
    </ligand>
</feature>
<dbReference type="Gene3D" id="2.30.29.30">
    <property type="entry name" value="Pleckstrin-homology domain (PH domain)/Phosphotyrosine-binding domain (PTB)"/>
    <property type="match status" value="1"/>
</dbReference>
<evidence type="ECO:0000256" key="1">
    <source>
        <dbReference type="ARBA" id="ARBA00022741"/>
    </source>
</evidence>
<keyword evidence="2 6" id="KW-0067">ATP-binding</keyword>
<dbReference type="Gene3D" id="3.40.850.10">
    <property type="entry name" value="Kinesin motor domain"/>
    <property type="match status" value="2"/>
</dbReference>
<keyword evidence="4 6" id="KW-0505">Motor protein</keyword>
<dbReference type="SUPFAM" id="SSF52833">
    <property type="entry name" value="Thioredoxin-like"/>
    <property type="match status" value="1"/>
</dbReference>
<dbReference type="Pfam" id="PF00063">
    <property type="entry name" value="Myosin_head"/>
    <property type="match status" value="1"/>
</dbReference>
<keyword evidence="1 6" id="KW-0547">Nucleotide-binding</keyword>
<dbReference type="InterPro" id="IPR025662">
    <property type="entry name" value="Sigma_54_int_dom_ATP-bd_1"/>
</dbReference>
<dbReference type="InterPro" id="IPR001849">
    <property type="entry name" value="PH_domain"/>
</dbReference>
<dbReference type="PROSITE" id="PS50003">
    <property type="entry name" value="PH_DOMAIN"/>
    <property type="match status" value="1"/>
</dbReference>
<dbReference type="PANTHER" id="PTHR13140">
    <property type="entry name" value="MYOSIN"/>
    <property type="match status" value="1"/>
</dbReference>
<dbReference type="GO" id="GO:0007015">
    <property type="term" value="P:actin filament organization"/>
    <property type="evidence" value="ECO:0007669"/>
    <property type="project" value="TreeGrafter"/>
</dbReference>
<dbReference type="PROSITE" id="PS00675">
    <property type="entry name" value="SIGMA54_INTERACT_1"/>
    <property type="match status" value="1"/>
</dbReference>
<accession>W4G578</accession>
<dbReference type="Gene3D" id="1.20.120.720">
    <property type="entry name" value="Myosin VI head, motor domain, U50 subdomain"/>
    <property type="match status" value="1"/>
</dbReference>
<dbReference type="PRINTS" id="PR00193">
    <property type="entry name" value="MYOSINHEAVY"/>
</dbReference>
<feature type="domain" description="Myosin motor" evidence="8">
    <location>
        <begin position="341"/>
        <end position="1134"/>
    </location>
</feature>
<evidence type="ECO:0000256" key="5">
    <source>
        <dbReference type="ARBA" id="ARBA00023203"/>
    </source>
</evidence>
<dbReference type="RefSeq" id="XP_009835964.1">
    <property type="nucleotide sequence ID" value="XM_009837662.1"/>
</dbReference>
<dbReference type="SMART" id="SM00233">
    <property type="entry name" value="PH"/>
    <property type="match status" value="1"/>
</dbReference>
<dbReference type="InterPro" id="IPR011993">
    <property type="entry name" value="PH-like_dom_sf"/>
</dbReference>
<protein>
    <recommendedName>
        <fullName evidence="10">Myosin motor domain-containing protein</fullName>
    </recommendedName>
</protein>
<name>W4G578_APHAT</name>
<dbReference type="PROSITE" id="PS51456">
    <property type="entry name" value="MYOSIN_MOTOR"/>
    <property type="match status" value="1"/>
</dbReference>
<dbReference type="SUPFAM" id="SSF52540">
    <property type="entry name" value="P-loop containing nucleoside triphosphate hydrolases"/>
    <property type="match status" value="1"/>
</dbReference>
<dbReference type="InterPro" id="IPR036961">
    <property type="entry name" value="Kinesin_motor_dom_sf"/>
</dbReference>
<dbReference type="PROSITE" id="PS51354">
    <property type="entry name" value="GLUTAREDOXIN_2"/>
    <property type="match status" value="1"/>
</dbReference>
<dbReference type="VEuPathDB" id="FungiDB:H257_10913"/>
<comment type="caution">
    <text evidence="6">Lacks conserved residue(s) required for the propagation of feature annotation.</text>
</comment>
<dbReference type="PANTHER" id="PTHR13140:SF845">
    <property type="entry name" value="MYOSIN-LIKE PROTEIN"/>
    <property type="match status" value="1"/>
</dbReference>
<dbReference type="Gene3D" id="1.20.5.4820">
    <property type="match status" value="1"/>
</dbReference>
<evidence type="ECO:0000256" key="3">
    <source>
        <dbReference type="ARBA" id="ARBA00023123"/>
    </source>
</evidence>
<dbReference type="GO" id="GO:0016459">
    <property type="term" value="C:myosin complex"/>
    <property type="evidence" value="ECO:0007669"/>
    <property type="project" value="UniProtKB-KW"/>
</dbReference>
<evidence type="ECO:0000256" key="4">
    <source>
        <dbReference type="ARBA" id="ARBA00023175"/>
    </source>
</evidence>
<dbReference type="Gene3D" id="1.10.10.820">
    <property type="match status" value="1"/>
</dbReference>
<dbReference type="InterPro" id="IPR001609">
    <property type="entry name" value="Myosin_head_motor_dom-like"/>
</dbReference>
<gene>
    <name evidence="9" type="ORF">H257_10913</name>
</gene>
<comment type="similarity">
    <text evidence="6">Belongs to the TRAFAC class myosin-kinesin ATPase superfamily. Myosin family.</text>
</comment>
<keyword evidence="5 6" id="KW-0009">Actin-binding</keyword>
<dbReference type="SUPFAM" id="SSF50729">
    <property type="entry name" value="PH domain-like"/>
    <property type="match status" value="1"/>
</dbReference>
<dbReference type="Pfam" id="PF00169">
    <property type="entry name" value="PH"/>
    <property type="match status" value="1"/>
</dbReference>
<keyword evidence="3 6" id="KW-0518">Myosin</keyword>
<dbReference type="PROSITE" id="PS50096">
    <property type="entry name" value="IQ"/>
    <property type="match status" value="1"/>
</dbReference>
<evidence type="ECO:0008006" key="10">
    <source>
        <dbReference type="Google" id="ProtNLM"/>
    </source>
</evidence>
<proteinExistence type="inferred from homology"/>
<evidence type="ECO:0000259" key="8">
    <source>
        <dbReference type="PROSITE" id="PS51456"/>
    </source>
</evidence>
<dbReference type="GO" id="GO:0005524">
    <property type="term" value="F:ATP binding"/>
    <property type="evidence" value="ECO:0007669"/>
    <property type="project" value="UniProtKB-UniRule"/>
</dbReference>
<reference evidence="9" key="1">
    <citation type="submission" date="2013-12" db="EMBL/GenBank/DDBJ databases">
        <title>The Genome Sequence of Aphanomyces astaci APO3.</title>
        <authorList>
            <consortium name="The Broad Institute Genomics Platform"/>
            <person name="Russ C."/>
            <person name="Tyler B."/>
            <person name="van West P."/>
            <person name="Dieguez-Uribeondo J."/>
            <person name="Young S.K."/>
            <person name="Zeng Q."/>
            <person name="Gargeya S."/>
            <person name="Fitzgerald M."/>
            <person name="Abouelleil A."/>
            <person name="Alvarado L."/>
            <person name="Chapman S.B."/>
            <person name="Gainer-Dewar J."/>
            <person name="Goldberg J."/>
            <person name="Griggs A."/>
            <person name="Gujja S."/>
            <person name="Hansen M."/>
            <person name="Howarth C."/>
            <person name="Imamovic A."/>
            <person name="Ireland A."/>
            <person name="Larimer J."/>
            <person name="McCowan C."/>
            <person name="Murphy C."/>
            <person name="Pearson M."/>
            <person name="Poon T.W."/>
            <person name="Priest M."/>
            <person name="Roberts A."/>
            <person name="Saif S."/>
            <person name="Shea T."/>
            <person name="Sykes S."/>
            <person name="Wortman J."/>
            <person name="Nusbaum C."/>
            <person name="Birren B."/>
        </authorList>
    </citation>
    <scope>NUCLEOTIDE SEQUENCE [LARGE SCALE GENOMIC DNA]</scope>
    <source>
        <strain evidence="9">APO3</strain>
    </source>
</reference>
<dbReference type="EMBL" id="KI913143">
    <property type="protein sequence ID" value="ETV74877.1"/>
    <property type="molecule type" value="Genomic_DNA"/>
</dbReference>
<dbReference type="STRING" id="112090.W4G578"/>
<evidence type="ECO:0000259" key="7">
    <source>
        <dbReference type="PROSITE" id="PS50003"/>
    </source>
</evidence>
<dbReference type="GeneID" id="20812909"/>
<dbReference type="InterPro" id="IPR027417">
    <property type="entry name" value="P-loop_NTPase"/>
</dbReference>
<dbReference type="GO" id="GO:0051015">
    <property type="term" value="F:actin filament binding"/>
    <property type="evidence" value="ECO:0007669"/>
    <property type="project" value="TreeGrafter"/>
</dbReference>
<dbReference type="InterPro" id="IPR036249">
    <property type="entry name" value="Thioredoxin-like_sf"/>
</dbReference>
<evidence type="ECO:0000256" key="2">
    <source>
        <dbReference type="ARBA" id="ARBA00022840"/>
    </source>
</evidence>
<dbReference type="OrthoDB" id="185175at2759"/>
<dbReference type="Gene3D" id="1.20.58.530">
    <property type="match status" value="1"/>
</dbReference>
<feature type="domain" description="PH" evidence="7">
    <location>
        <begin position="27"/>
        <end position="135"/>
    </location>
</feature>
<evidence type="ECO:0000313" key="9">
    <source>
        <dbReference type="EMBL" id="ETV74877.1"/>
    </source>
</evidence>
<sequence length="1650" mass="183785">MMFMRRSTSSLSSTGSSPAQQSMLDADIVREGWLRKKGHLFATIKSRYFVLYADGHLVYLNDVKKKKQKGSVVLAMSDIVAPHPTKKNDKLFGFDLKKAATSSDLNATKPYTLTMFALTSVERSEWIDAIRRVTTMQYPSMVMPQRMLSLAETSSTTDPSSSSTVLAASSSRDTFCVLIELGELQQLVALAHTTWDEDPLKWRHDQYLELCRSIVFTHEKALGANMNVHDSQVLQQALALRYQYEDAQAQVQARRLSLAVPPGPIAESVISTTPPSTPTTDIAPKPLPLKVARYFNTLDASFVATSPRSKTMAKYHQLYQQEALTAKRAWNINRDPSDDILNCTEGAPSSPWTPEKLATLLHDRFDRDRIYTDVGDTLIAINPAPRLVHHAAGNSIYDEATAMWYRDHDPTACSPHPFALAKRTLASVQNNKQDECIVMLGESGSGKTDLAKQVLKYIALVQQAVKPPQVQLFTSSTKSTIKMRSDESHLMDLLRLKHVNYETIYLDITPDRWPEMLASSGGIKQLPQLHMNSHYFGNYDELQRLEDDEQFVFYVKNPNAARLTSVLLDGNELLEAFGNAKTVHNPNSSRFGKSTSFSIHATTGHLLGGSIQPFFLETSRVTSLNPDDANFHIFYALLVGASDAVVEDCQLKHTTPATFAYLGKPSKLASTNVRTSTTQDDRVRWDRVLRCLDLVGVSEGERSAMFRVLSAVLYLGNIGFEDTLNELGVATGVRIQNDSELHIVADLLSIQANDVVRVLCTKQLSVTKKDEVYELQVHARQARITRESFARLLYDSLFSALVSLLNRSSRVPKDNLVHDITLVDVFGFEDVGTNSFEQLCINYLTEKLSAFELEYAGEVQGALYFAEGLGRYWSSVLNISEGVGLQVMSSPVGVWACLDEATVLHGNEDDPKQLKNSRFVRALYSRNADHPGLTVRKDPLEFTVNHHRSSVTYNATDFVLKNSQDFLQPLLHLMATSSNPFIQSLQTHQRSVVNQETKRQSSAARFKGHVQAIVDKLNVVQPRFVHCLRPRASTSKDFTALDMGVLKAQVQGQLLAPIVTYSSQMFRHAVAFPAFQSSYHMLFRQATWDADGVDQALEAFVSSLPLGTSCEYAVGTTTVFFNEALFMALLAQRLDVRSAACIRIQATVRMWLAAREVASLQLTTQNYIRQITQFYAQHNPSKLAEVSSIVRTFRGREGVLFEKLKQKYTSTQVQSADDDTSLESFVLKVQFDGPTVHKMLSNPKMALLLGEPNILQALRELSIDPSVIYLQTTDPVLRLFYTELRAFITPKPHPDRIPYPDMPLDDAVLVPDSVTDGLFKRWPGCSFFIPHRTWRLKIKQLSERLLWTPCCLPFHIDMPGVQSMLQRLIQDIEHNPSTLVAEAAAAASQPVALQVPTPLDVPPRLHNQLPQEQNPIVPVAQPTTVAIDEPVDTSSESSTSSPVQAVVGIEIGQAAAADAATSSSRTRSPATSMDVLETPIVQFQDMPLEIAVEKLIQAKLLCPTADMTLDDQAIVLEIASDPTMLAFHIDQPNVQVLLRRLCRLVDDIMAKSSPQLPVVDVPADISPTKSPRLSENTPGTVEFQRVKVTKKLMKKLLQNDVVMSMMGEPKVVDFFEDFSEAKSSMPTISFPAHETQLIAFYKAVLQLSLS</sequence>
<dbReference type="GO" id="GO:0005737">
    <property type="term" value="C:cytoplasm"/>
    <property type="evidence" value="ECO:0007669"/>
    <property type="project" value="TreeGrafter"/>
</dbReference>
<dbReference type="SMART" id="SM00242">
    <property type="entry name" value="MYSc"/>
    <property type="match status" value="1"/>
</dbReference>
<dbReference type="GO" id="GO:0000146">
    <property type="term" value="F:microfilament motor activity"/>
    <property type="evidence" value="ECO:0007669"/>
    <property type="project" value="TreeGrafter"/>
</dbReference>
<evidence type="ECO:0000256" key="6">
    <source>
        <dbReference type="PROSITE-ProRule" id="PRU00782"/>
    </source>
</evidence>